<name>A0A915HHA4_ROMCU</name>
<dbReference type="Proteomes" id="UP000887565">
    <property type="component" value="Unplaced"/>
</dbReference>
<evidence type="ECO:0000313" key="2">
    <source>
        <dbReference type="WBParaSite" id="nRc.2.0.1.t00701-RA"/>
    </source>
</evidence>
<proteinExistence type="predicted"/>
<organism evidence="1 2">
    <name type="scientific">Romanomermis culicivorax</name>
    <name type="common">Nematode worm</name>
    <dbReference type="NCBI Taxonomy" id="13658"/>
    <lineage>
        <taxon>Eukaryota</taxon>
        <taxon>Metazoa</taxon>
        <taxon>Ecdysozoa</taxon>
        <taxon>Nematoda</taxon>
        <taxon>Enoplea</taxon>
        <taxon>Dorylaimia</taxon>
        <taxon>Mermithida</taxon>
        <taxon>Mermithoidea</taxon>
        <taxon>Mermithidae</taxon>
        <taxon>Romanomermis</taxon>
    </lineage>
</organism>
<reference evidence="2" key="1">
    <citation type="submission" date="2022-11" db="UniProtKB">
        <authorList>
            <consortium name="WormBaseParasite"/>
        </authorList>
    </citation>
    <scope>IDENTIFICATION</scope>
</reference>
<dbReference type="WBParaSite" id="nRc.2.0.1.t00701-RA">
    <property type="protein sequence ID" value="nRc.2.0.1.t00701-RA"/>
    <property type="gene ID" value="nRc.2.0.1.g00701"/>
</dbReference>
<keyword evidence="1" id="KW-1185">Reference proteome</keyword>
<evidence type="ECO:0000313" key="1">
    <source>
        <dbReference type="Proteomes" id="UP000887565"/>
    </source>
</evidence>
<sequence>MQPKKNRNFDHIIVVLSDMQSKFTVRYPESAIFEFSQLINVRESSWRGIKIFNDERNVDAHLRD</sequence>
<protein>
    <submittedName>
        <fullName evidence="2">Uncharacterized protein</fullName>
    </submittedName>
</protein>
<accession>A0A915HHA4</accession>
<dbReference type="AlphaFoldDB" id="A0A915HHA4"/>